<feature type="chain" id="PRO_5046202268" description="Secreted protein" evidence="1">
    <location>
        <begin position="28"/>
        <end position="201"/>
    </location>
</feature>
<accession>A0ABV8I484</accession>
<keyword evidence="1" id="KW-0732">Signal</keyword>
<dbReference type="Proteomes" id="UP001595850">
    <property type="component" value="Unassembled WGS sequence"/>
</dbReference>
<reference evidence="3" key="1">
    <citation type="journal article" date="2019" name="Int. J. Syst. Evol. Microbiol.">
        <title>The Global Catalogue of Microorganisms (GCM) 10K type strain sequencing project: providing services to taxonomists for standard genome sequencing and annotation.</title>
        <authorList>
            <consortium name="The Broad Institute Genomics Platform"/>
            <consortium name="The Broad Institute Genome Sequencing Center for Infectious Disease"/>
            <person name="Wu L."/>
            <person name="Ma J."/>
        </authorList>
    </citation>
    <scope>NUCLEOTIDE SEQUENCE [LARGE SCALE GENOMIC DNA]</scope>
    <source>
        <strain evidence="3">TBRC 4489</strain>
    </source>
</reference>
<feature type="signal peptide" evidence="1">
    <location>
        <begin position="1"/>
        <end position="27"/>
    </location>
</feature>
<protein>
    <recommendedName>
        <fullName evidence="4">Secreted protein</fullName>
    </recommendedName>
</protein>
<proteinExistence type="predicted"/>
<organism evidence="2 3">
    <name type="scientific">Planomonospora corallina</name>
    <dbReference type="NCBI Taxonomy" id="1806052"/>
    <lineage>
        <taxon>Bacteria</taxon>
        <taxon>Bacillati</taxon>
        <taxon>Actinomycetota</taxon>
        <taxon>Actinomycetes</taxon>
        <taxon>Streptosporangiales</taxon>
        <taxon>Streptosporangiaceae</taxon>
        <taxon>Planomonospora</taxon>
    </lineage>
</organism>
<dbReference type="EMBL" id="JBHSBM010000011">
    <property type="protein sequence ID" value="MFC4058036.1"/>
    <property type="molecule type" value="Genomic_DNA"/>
</dbReference>
<dbReference type="RefSeq" id="WP_377286195.1">
    <property type="nucleotide sequence ID" value="NZ_JBHSBM010000011.1"/>
</dbReference>
<keyword evidence="3" id="KW-1185">Reference proteome</keyword>
<evidence type="ECO:0000256" key="1">
    <source>
        <dbReference type="SAM" id="SignalP"/>
    </source>
</evidence>
<evidence type="ECO:0008006" key="4">
    <source>
        <dbReference type="Google" id="ProtNLM"/>
    </source>
</evidence>
<evidence type="ECO:0000313" key="3">
    <source>
        <dbReference type="Proteomes" id="UP001595850"/>
    </source>
</evidence>
<name>A0ABV8I484_9ACTN</name>
<evidence type="ECO:0000313" key="2">
    <source>
        <dbReference type="EMBL" id="MFC4058036.1"/>
    </source>
</evidence>
<sequence length="201" mass="21551">MDRNRWLSSASAVGLLGALLTAGVVSAAPGQAVADVTSKVCTDYTNEKVWQTTNGWARARLRTCLEWVPNGNAIRARGEFQLDWPSNCTLSVGLPRSVSATCPAGLLRKSAGMSLKKLHLNIGWRDSATGAWKYGTCTTTLNARFAGIGSSPRTKYCTGPWMAHPAGVHSSSVSITADVADDGDDYKTLDEVRSSWQWSGK</sequence>
<gene>
    <name evidence="2" type="ORF">ACFOWE_07000</name>
</gene>
<comment type="caution">
    <text evidence="2">The sequence shown here is derived from an EMBL/GenBank/DDBJ whole genome shotgun (WGS) entry which is preliminary data.</text>
</comment>